<protein>
    <submittedName>
        <fullName evidence="3">Uncharacterized protein</fullName>
    </submittedName>
</protein>
<evidence type="ECO:0000313" key="4">
    <source>
        <dbReference type="Proteomes" id="UP001570417"/>
    </source>
</evidence>
<evidence type="ECO:0000256" key="2">
    <source>
        <dbReference type="SAM" id="SignalP"/>
    </source>
</evidence>
<name>A0ABV4N8I7_9VIBR</name>
<reference evidence="3 4" key="1">
    <citation type="journal article" date="2024" name="ISME J.">
        <title>Tailless and filamentous prophages are predominant in marine Vibrio.</title>
        <authorList>
            <person name="Steensen K."/>
            <person name="Seneca J."/>
            <person name="Bartlau N."/>
            <person name="Yu X.A."/>
            <person name="Hussain F.A."/>
            <person name="Polz M.F."/>
        </authorList>
    </citation>
    <scope>NUCLEOTIDE SEQUENCE [LARGE SCALE GENOMIC DNA]</scope>
    <source>
        <strain evidence="3 4">10N.222.51.A1</strain>
    </source>
</reference>
<sequence length="87" mass="9113">MMNVRITAVILGLSTILIGCANDAPLGSHVAKLRVAQTYDPNATQDNLGIVPDGNGERTEGAYQAYTGKESSSLQGSSESQVLEGFN</sequence>
<evidence type="ECO:0000313" key="3">
    <source>
        <dbReference type="EMBL" id="MFA0567379.1"/>
    </source>
</evidence>
<keyword evidence="2" id="KW-0732">Signal</keyword>
<dbReference type="EMBL" id="JBFRUW010000005">
    <property type="protein sequence ID" value="MFA0567379.1"/>
    <property type="molecule type" value="Genomic_DNA"/>
</dbReference>
<feature type="region of interest" description="Disordered" evidence="1">
    <location>
        <begin position="67"/>
        <end position="87"/>
    </location>
</feature>
<gene>
    <name evidence="3" type="ORF">AB4566_03745</name>
</gene>
<organism evidence="3 4">
    <name type="scientific">Vibrio gallaecicus</name>
    <dbReference type="NCBI Taxonomy" id="552386"/>
    <lineage>
        <taxon>Bacteria</taxon>
        <taxon>Pseudomonadati</taxon>
        <taxon>Pseudomonadota</taxon>
        <taxon>Gammaproteobacteria</taxon>
        <taxon>Vibrionales</taxon>
        <taxon>Vibrionaceae</taxon>
        <taxon>Vibrio</taxon>
    </lineage>
</organism>
<feature type="signal peptide" evidence="2">
    <location>
        <begin position="1"/>
        <end position="21"/>
    </location>
</feature>
<dbReference type="PROSITE" id="PS51257">
    <property type="entry name" value="PROKAR_LIPOPROTEIN"/>
    <property type="match status" value="1"/>
</dbReference>
<feature type="chain" id="PRO_5045729376" evidence="2">
    <location>
        <begin position="22"/>
        <end position="87"/>
    </location>
</feature>
<accession>A0ABV4N8I7</accession>
<feature type="compositionally biased region" description="Low complexity" evidence="1">
    <location>
        <begin position="70"/>
        <end position="87"/>
    </location>
</feature>
<comment type="caution">
    <text evidence="3">The sequence shown here is derived from an EMBL/GenBank/DDBJ whole genome shotgun (WGS) entry which is preliminary data.</text>
</comment>
<dbReference type="Proteomes" id="UP001570417">
    <property type="component" value="Unassembled WGS sequence"/>
</dbReference>
<dbReference type="RefSeq" id="WP_137373479.1">
    <property type="nucleotide sequence ID" value="NZ_AP025490.1"/>
</dbReference>
<proteinExistence type="predicted"/>
<keyword evidence="4" id="KW-1185">Reference proteome</keyword>
<evidence type="ECO:0000256" key="1">
    <source>
        <dbReference type="SAM" id="MobiDB-lite"/>
    </source>
</evidence>